<comment type="caution">
    <text evidence="1">The sequence shown here is derived from an EMBL/GenBank/DDBJ whole genome shotgun (WGS) entry which is preliminary data.</text>
</comment>
<evidence type="ECO:0000313" key="2">
    <source>
        <dbReference type="Proteomes" id="UP000541444"/>
    </source>
</evidence>
<proteinExistence type="predicted"/>
<dbReference type="AlphaFoldDB" id="A0A7J7M7J8"/>
<name>A0A7J7M7J8_9MAGN</name>
<accession>A0A7J7M7J8</accession>
<reference evidence="1 2" key="1">
    <citation type="journal article" date="2020" name="IScience">
        <title>Genome Sequencing of the Endangered Kingdonia uniflora (Circaeasteraceae, Ranunculales) Reveals Potential Mechanisms of Evolutionary Specialization.</title>
        <authorList>
            <person name="Sun Y."/>
            <person name="Deng T."/>
            <person name="Zhang A."/>
            <person name="Moore M.J."/>
            <person name="Landis J.B."/>
            <person name="Lin N."/>
            <person name="Zhang H."/>
            <person name="Zhang X."/>
            <person name="Huang J."/>
            <person name="Zhang X."/>
            <person name="Sun H."/>
            <person name="Wang H."/>
        </authorList>
    </citation>
    <scope>NUCLEOTIDE SEQUENCE [LARGE SCALE GENOMIC DNA]</scope>
    <source>
        <strain evidence="1">TB1705</strain>
        <tissue evidence="1">Leaf</tissue>
    </source>
</reference>
<organism evidence="1 2">
    <name type="scientific">Kingdonia uniflora</name>
    <dbReference type="NCBI Taxonomy" id="39325"/>
    <lineage>
        <taxon>Eukaryota</taxon>
        <taxon>Viridiplantae</taxon>
        <taxon>Streptophyta</taxon>
        <taxon>Embryophyta</taxon>
        <taxon>Tracheophyta</taxon>
        <taxon>Spermatophyta</taxon>
        <taxon>Magnoliopsida</taxon>
        <taxon>Ranunculales</taxon>
        <taxon>Circaeasteraceae</taxon>
        <taxon>Kingdonia</taxon>
    </lineage>
</organism>
<protein>
    <submittedName>
        <fullName evidence="1">Uncharacterized protein</fullName>
    </submittedName>
</protein>
<sequence>MVVTFKARNVWMEKCGCTLVTISFPRRMQIWQWTTMFKFQHHKMIPAYVSHTK</sequence>
<feature type="non-terminal residue" evidence="1">
    <location>
        <position position="53"/>
    </location>
</feature>
<keyword evidence="2" id="KW-1185">Reference proteome</keyword>
<dbReference type="EMBL" id="JACGCM010001726">
    <property type="protein sequence ID" value="KAF6150871.1"/>
    <property type="molecule type" value="Genomic_DNA"/>
</dbReference>
<gene>
    <name evidence="1" type="ORF">GIB67_020954</name>
</gene>
<evidence type="ECO:0000313" key="1">
    <source>
        <dbReference type="EMBL" id="KAF6150871.1"/>
    </source>
</evidence>
<dbReference type="Proteomes" id="UP000541444">
    <property type="component" value="Unassembled WGS sequence"/>
</dbReference>